<dbReference type="PANTHER" id="PTHR12315:SF0">
    <property type="entry name" value="7SK SNRNA METHYLPHOSPHATE CAPPING ENZYME"/>
    <property type="match status" value="1"/>
</dbReference>
<dbReference type="SUPFAM" id="SSF56219">
    <property type="entry name" value="DNase I-like"/>
    <property type="match status" value="1"/>
</dbReference>
<dbReference type="GO" id="GO:0008173">
    <property type="term" value="F:RNA methyltransferase activity"/>
    <property type="evidence" value="ECO:0007669"/>
    <property type="project" value="UniProtKB-UniRule"/>
</dbReference>
<evidence type="ECO:0000256" key="5">
    <source>
        <dbReference type="PROSITE-ProRule" id="PRU00848"/>
    </source>
</evidence>
<gene>
    <name evidence="10" type="ORF">QTP70_030377</name>
</gene>
<dbReference type="EC" id="2.1.1.-" evidence="6"/>
<feature type="compositionally biased region" description="Polar residues" evidence="8">
    <location>
        <begin position="72"/>
        <end position="92"/>
    </location>
</feature>
<sequence>MIEMSVDKETVLLSEQPVYESVPQQHPELSENCTENPLQSAEAINLTKEDGTCNLAKENGNKMAISDDVVTGSDSMTQNQDGVQNHKPYQQRPSKRRSTISGGFKHPMFGKRRRHANSESESVLPTNFLLGGNIFDPLNLNSLLDEEVNRALNAETPKSSPLPAKSLDPVEILIPRDITDPLNLNGCTRGDAGIVLTPFKSGGGRRRHRNRHHGGIAARGGVGRGIGGTGSVDGVGGGEGVAIELNQSERCLPSESESMLASSEITLQNSPDCTAIIKEEETESNFPPKQEVHEEKDSTQTPVTHASHRQRKRKRSSSRSENTGGPCWYKNRTSDPDPAQQHPPNQRGQQRNNHKSNPRNCNQQKPNQQHHQQQKKFQYGNYNQYYGYRNPGASEDARIRVFKPEWFQGKEVLDLGCNTGHMTLTIAKNWRPARIVGLDIDRALIHAAKQNIRHYLSEVHTLQARKERTEEDASDEKLETTKKRGEEEDKDKETQSEDIGEKDGSEEGENQTDQIGESASSSKRNCLFPVSLCVSRGPIAAPPLPDTPTLPPGNFPSNVTFVRGNYVLDSDVLLETQREEFDVILCLSVTKWIHLNWGDTGLRRFFQRVYRHLRPGGLFILEPQPWNSYSKRKKLTETIYKNYFSIQLKPEQFSSFLTSEVGFSSYELLGTPNSSTRGFQRPIYLFHKGPAPRKTDPQDGSRRAINFYGTKHNEQGAGGNWATVGRRSRGGRRVHRQREKRKGKSVGLRIGTLNVGTMTGKGRELADMMERRKVDILCVQETRWKGSKARSIGAGFKLFYYGVDSKRNGVGVVLKEEFVRNVLEVKRVSDRVMSLKLEIEGVMLNVVSGYAPQVGCELEEKERFWSELDEVMESIPTGERVVIGADFNGHVGEGNTGDEEVMGKFGVKERNLEGQMVVDFAKRMDMGVVNTYFQKREEHRVTYKSGGRSTQVDYILCRRGNLKEISDCKVVVGESVARQHRMVVCRMTLMVCKTKRSKIEIEKKTKWWKLKKEECCEEFRQKLRQALSGQVVLPDDWETTAEVIRETRRKVLGVSSGRRKEDKETWWWNEEVQDSVQRKRLAKKKWDMDRTEENRQEYKELQHRVKREVSKAKQKAYDELYTRLDTREGEKDLYRLARQRDRDGKDVQQVRVIKDRDGRVLTSEESVQRRWKEYFEELMNEEMRGKKE</sequence>
<feature type="compositionally biased region" description="Basic residues" evidence="8">
    <location>
        <begin position="306"/>
        <end position="317"/>
    </location>
</feature>
<evidence type="ECO:0000256" key="2">
    <source>
        <dbReference type="ARBA" id="ARBA00022603"/>
    </source>
</evidence>
<dbReference type="InterPro" id="IPR039772">
    <property type="entry name" value="Bin3-like"/>
</dbReference>
<dbReference type="EMBL" id="JAUCMX010000027">
    <property type="protein sequence ID" value="KAK3509365.1"/>
    <property type="molecule type" value="Genomic_DNA"/>
</dbReference>
<keyword evidence="7" id="KW-0175">Coiled coil</keyword>
<dbReference type="CDD" id="cd09076">
    <property type="entry name" value="L1-EN"/>
    <property type="match status" value="1"/>
</dbReference>
<dbReference type="GO" id="GO:0017069">
    <property type="term" value="F:snRNA binding"/>
    <property type="evidence" value="ECO:0007669"/>
    <property type="project" value="TreeGrafter"/>
</dbReference>
<feature type="domain" description="Bin3-type SAM" evidence="9">
    <location>
        <begin position="396"/>
        <end position="691"/>
    </location>
</feature>
<dbReference type="AlphaFoldDB" id="A0AAE0PX45"/>
<evidence type="ECO:0000256" key="3">
    <source>
        <dbReference type="ARBA" id="ARBA00022679"/>
    </source>
</evidence>
<keyword evidence="4 5" id="KW-0949">S-adenosyl-L-methionine</keyword>
<keyword evidence="11" id="KW-1185">Reference proteome</keyword>
<dbReference type="InterPro" id="IPR005135">
    <property type="entry name" value="Endo/exonuclease/phosphatase"/>
</dbReference>
<feature type="region of interest" description="Disordered" evidence="8">
    <location>
        <begin position="72"/>
        <end position="118"/>
    </location>
</feature>
<proteinExistence type="inferred from homology"/>
<dbReference type="Proteomes" id="UP001274896">
    <property type="component" value="Unassembled WGS sequence"/>
</dbReference>
<organism evidence="10 11">
    <name type="scientific">Hemibagrus guttatus</name>
    <dbReference type="NCBI Taxonomy" id="175788"/>
    <lineage>
        <taxon>Eukaryota</taxon>
        <taxon>Metazoa</taxon>
        <taxon>Chordata</taxon>
        <taxon>Craniata</taxon>
        <taxon>Vertebrata</taxon>
        <taxon>Euteleostomi</taxon>
        <taxon>Actinopterygii</taxon>
        <taxon>Neopterygii</taxon>
        <taxon>Teleostei</taxon>
        <taxon>Ostariophysi</taxon>
        <taxon>Siluriformes</taxon>
        <taxon>Bagridae</taxon>
        <taxon>Hemibagrus</taxon>
    </lineage>
</organism>
<dbReference type="InterPro" id="IPR036691">
    <property type="entry name" value="Endo/exonu/phosph_ase_sf"/>
</dbReference>
<comment type="similarity">
    <text evidence="1 6">Belongs to the methyltransferase superfamily.</text>
</comment>
<reference evidence="10" key="1">
    <citation type="submission" date="2023-06" db="EMBL/GenBank/DDBJ databases">
        <title>Male Hemibagrus guttatus genome.</title>
        <authorList>
            <person name="Bian C."/>
        </authorList>
    </citation>
    <scope>NUCLEOTIDE SEQUENCE</scope>
    <source>
        <strain evidence="10">Male_cb2023</strain>
        <tissue evidence="10">Muscle</tissue>
    </source>
</reference>
<evidence type="ECO:0000256" key="8">
    <source>
        <dbReference type="SAM" id="MobiDB-lite"/>
    </source>
</evidence>
<keyword evidence="2 6" id="KW-0489">Methyltransferase</keyword>
<dbReference type="GO" id="GO:0008171">
    <property type="term" value="F:O-methyltransferase activity"/>
    <property type="evidence" value="ECO:0007669"/>
    <property type="project" value="UniProtKB-UniRule"/>
</dbReference>
<dbReference type="Gene3D" id="3.60.10.10">
    <property type="entry name" value="Endonuclease/exonuclease/phosphatase"/>
    <property type="match status" value="1"/>
</dbReference>
<evidence type="ECO:0000256" key="6">
    <source>
        <dbReference type="RuleBase" id="RU367087"/>
    </source>
</evidence>
<protein>
    <recommendedName>
        <fullName evidence="6">RNA methyltransferase</fullName>
        <ecNumber evidence="6">2.1.1.-</ecNumber>
    </recommendedName>
</protein>
<feature type="region of interest" description="Disordered" evidence="8">
    <location>
        <begin position="716"/>
        <end position="743"/>
    </location>
</feature>
<feature type="coiled-coil region" evidence="7">
    <location>
        <begin position="1081"/>
        <end position="1115"/>
    </location>
</feature>
<feature type="compositionally biased region" description="Basic and acidic residues" evidence="8">
    <location>
        <begin position="464"/>
        <end position="505"/>
    </location>
</feature>
<evidence type="ECO:0000256" key="1">
    <source>
        <dbReference type="ARBA" id="ARBA00008361"/>
    </source>
</evidence>
<feature type="compositionally biased region" description="Low complexity" evidence="8">
    <location>
        <begin position="362"/>
        <end position="373"/>
    </location>
</feature>
<keyword evidence="3 6" id="KW-0808">Transferase</keyword>
<dbReference type="SUPFAM" id="SSF53335">
    <property type="entry name" value="S-adenosyl-L-methionine-dependent methyltransferases"/>
    <property type="match status" value="1"/>
</dbReference>
<dbReference type="PANTHER" id="PTHR12315">
    <property type="entry name" value="BICOID-INTERACTING PROTEIN RELATED"/>
    <property type="match status" value="1"/>
</dbReference>
<evidence type="ECO:0000256" key="4">
    <source>
        <dbReference type="ARBA" id="ARBA00022691"/>
    </source>
</evidence>
<evidence type="ECO:0000256" key="7">
    <source>
        <dbReference type="SAM" id="Coils"/>
    </source>
</evidence>
<dbReference type="InterPro" id="IPR029063">
    <property type="entry name" value="SAM-dependent_MTases_sf"/>
</dbReference>
<name>A0AAE0PX45_9TELE</name>
<feature type="region of interest" description="Disordered" evidence="8">
    <location>
        <begin position="282"/>
        <end position="373"/>
    </location>
</feature>
<dbReference type="Pfam" id="PF13847">
    <property type="entry name" value="Methyltransf_31"/>
    <property type="match status" value="1"/>
</dbReference>
<feature type="compositionally biased region" description="Polar residues" evidence="8">
    <location>
        <begin position="342"/>
        <end position="351"/>
    </location>
</feature>
<dbReference type="InterPro" id="IPR024160">
    <property type="entry name" value="BIN3_SAM-bd_dom"/>
</dbReference>
<dbReference type="InterPro" id="IPR025714">
    <property type="entry name" value="Methyltranfer_dom"/>
</dbReference>
<dbReference type="Pfam" id="PF06859">
    <property type="entry name" value="Bin3"/>
    <property type="match status" value="1"/>
</dbReference>
<feature type="compositionally biased region" description="Gly residues" evidence="8">
    <location>
        <begin position="217"/>
        <end position="227"/>
    </location>
</feature>
<evidence type="ECO:0000259" key="9">
    <source>
        <dbReference type="PROSITE" id="PS51515"/>
    </source>
</evidence>
<dbReference type="GO" id="GO:0040031">
    <property type="term" value="P:snRNA modification"/>
    <property type="evidence" value="ECO:0007669"/>
    <property type="project" value="TreeGrafter"/>
</dbReference>
<accession>A0AAE0PX45</accession>
<feature type="region of interest" description="Disordered" evidence="8">
    <location>
        <begin position="198"/>
        <end position="227"/>
    </location>
</feature>
<feature type="compositionally biased region" description="Basic residues" evidence="8">
    <location>
        <begin position="726"/>
        <end position="743"/>
    </location>
</feature>
<feature type="region of interest" description="Disordered" evidence="8">
    <location>
        <begin position="463"/>
        <end position="522"/>
    </location>
</feature>
<dbReference type="InterPro" id="IPR010675">
    <property type="entry name" value="Bin3_C"/>
</dbReference>
<evidence type="ECO:0000313" key="10">
    <source>
        <dbReference type="EMBL" id="KAK3509365.1"/>
    </source>
</evidence>
<dbReference type="GO" id="GO:0032259">
    <property type="term" value="P:methylation"/>
    <property type="evidence" value="ECO:0007669"/>
    <property type="project" value="UniProtKB-KW"/>
</dbReference>
<dbReference type="CDD" id="cd02440">
    <property type="entry name" value="AdoMet_MTases"/>
    <property type="match status" value="2"/>
</dbReference>
<feature type="compositionally biased region" description="Polar residues" evidence="8">
    <location>
        <begin position="511"/>
        <end position="522"/>
    </location>
</feature>
<dbReference type="Gene3D" id="3.40.50.150">
    <property type="entry name" value="Vaccinia Virus protein VP39"/>
    <property type="match status" value="1"/>
</dbReference>
<dbReference type="Pfam" id="PF03372">
    <property type="entry name" value="Exo_endo_phos"/>
    <property type="match status" value="1"/>
</dbReference>
<evidence type="ECO:0000313" key="11">
    <source>
        <dbReference type="Proteomes" id="UP001274896"/>
    </source>
</evidence>
<comment type="caution">
    <text evidence="10">The sequence shown here is derived from an EMBL/GenBank/DDBJ whole genome shotgun (WGS) entry which is preliminary data.</text>
</comment>
<feature type="compositionally biased region" description="Basic residues" evidence="8">
    <location>
        <begin position="203"/>
        <end position="214"/>
    </location>
</feature>
<dbReference type="PROSITE" id="PS51515">
    <property type="entry name" value="BIN3_SAM"/>
    <property type="match status" value="1"/>
</dbReference>